<evidence type="ECO:0000256" key="3">
    <source>
        <dbReference type="ARBA" id="ARBA00022448"/>
    </source>
</evidence>
<dbReference type="NCBIfam" id="TIGR01297">
    <property type="entry name" value="CDF"/>
    <property type="match status" value="1"/>
</dbReference>
<dbReference type="SUPFAM" id="SSF160240">
    <property type="entry name" value="Cation efflux protein cytoplasmic domain-like"/>
    <property type="match status" value="1"/>
</dbReference>
<sequence>MTEAHAGDLAAEFNVGDARYREAKRVTLVGAVVNLVLSGVKILVGWLGHSQSLVADGIHSLSDLATDVLVLWAAKHGSRDADAEHPYGHGRIETLATVVLGIFLLAVGAGIGIDASRRLFHTELLLTPGWLALAAAAASVLLKEALYHYTLRAARRLRSNMLRANAWHHRTDSISSVVVIVGIAGTMAGLPYLDAIAAVGVALMIVKIGWDLAWHSVHELIDTALEQERVDHIREKILSVDGVRAVHQLRTRRHGGQALVDVHLQVDPRLSVSEGHRIGERVLERLHAEVEEVSDVVVHVDPEDDESSRPSSNLPLRGPVLERLRQHWKAIEGADQVRHVTLHYLDGAIHVEAWVPLDGLVDLEAGRQLSRRLAETAAGDPDVAEVKVLYY</sequence>
<evidence type="ECO:0000259" key="11">
    <source>
        <dbReference type="Pfam" id="PF16916"/>
    </source>
</evidence>
<evidence type="ECO:0000313" key="12">
    <source>
        <dbReference type="EMBL" id="RCX33241.1"/>
    </source>
</evidence>
<protein>
    <submittedName>
        <fullName evidence="12">Cation diffusion facilitator family transporter</fullName>
    </submittedName>
</protein>
<keyword evidence="7 9" id="KW-1133">Transmembrane helix</keyword>
<dbReference type="Pfam" id="PF01545">
    <property type="entry name" value="Cation_efflux"/>
    <property type="match status" value="1"/>
</dbReference>
<keyword evidence="4" id="KW-0408">Iron</keyword>
<dbReference type="GO" id="GO:0008324">
    <property type="term" value="F:monoatomic cation transmembrane transporter activity"/>
    <property type="evidence" value="ECO:0007669"/>
    <property type="project" value="InterPro"/>
</dbReference>
<dbReference type="Gene3D" id="1.20.1510.10">
    <property type="entry name" value="Cation efflux protein transmembrane domain"/>
    <property type="match status" value="1"/>
</dbReference>
<dbReference type="Gene3D" id="3.30.70.1350">
    <property type="entry name" value="Cation efflux protein, cytoplasmic domain"/>
    <property type="match status" value="1"/>
</dbReference>
<evidence type="ECO:0000256" key="2">
    <source>
        <dbReference type="ARBA" id="ARBA00010212"/>
    </source>
</evidence>
<keyword evidence="6" id="KW-0406">Ion transport</keyword>
<evidence type="ECO:0000256" key="9">
    <source>
        <dbReference type="SAM" id="Phobius"/>
    </source>
</evidence>
<comment type="similarity">
    <text evidence="2">Belongs to the cation diffusion facilitator (CDF) transporter (TC 2.A.4) family. FieF subfamily.</text>
</comment>
<feature type="domain" description="Cation efflux protein transmembrane" evidence="10">
    <location>
        <begin position="28"/>
        <end position="221"/>
    </location>
</feature>
<evidence type="ECO:0000256" key="5">
    <source>
        <dbReference type="ARBA" id="ARBA00022692"/>
    </source>
</evidence>
<dbReference type="AlphaFoldDB" id="A0A369CI65"/>
<dbReference type="GO" id="GO:0016020">
    <property type="term" value="C:membrane"/>
    <property type="evidence" value="ECO:0007669"/>
    <property type="project" value="UniProtKB-SubCell"/>
</dbReference>
<name>A0A369CI65_9GAMM</name>
<proteinExistence type="inferred from homology"/>
<evidence type="ECO:0000256" key="6">
    <source>
        <dbReference type="ARBA" id="ARBA00022906"/>
    </source>
</evidence>
<dbReference type="InterPro" id="IPR050291">
    <property type="entry name" value="CDF_Transporter"/>
</dbReference>
<comment type="caution">
    <text evidence="12">The sequence shown here is derived from an EMBL/GenBank/DDBJ whole genome shotgun (WGS) entry which is preliminary data.</text>
</comment>
<organism evidence="12 13">
    <name type="scientific">Thioalbus denitrificans</name>
    <dbReference type="NCBI Taxonomy" id="547122"/>
    <lineage>
        <taxon>Bacteria</taxon>
        <taxon>Pseudomonadati</taxon>
        <taxon>Pseudomonadota</taxon>
        <taxon>Gammaproteobacteria</taxon>
        <taxon>Chromatiales</taxon>
        <taxon>Ectothiorhodospiraceae</taxon>
        <taxon>Thioalbus</taxon>
    </lineage>
</organism>
<dbReference type="SUPFAM" id="SSF161111">
    <property type="entry name" value="Cation efflux protein transmembrane domain-like"/>
    <property type="match status" value="1"/>
</dbReference>
<evidence type="ECO:0000259" key="10">
    <source>
        <dbReference type="Pfam" id="PF01545"/>
    </source>
</evidence>
<keyword evidence="6" id="KW-0864">Zinc transport</keyword>
<dbReference type="PANTHER" id="PTHR43840:SF15">
    <property type="entry name" value="MITOCHONDRIAL METAL TRANSPORTER 1-RELATED"/>
    <property type="match status" value="1"/>
</dbReference>
<evidence type="ECO:0000256" key="8">
    <source>
        <dbReference type="ARBA" id="ARBA00023136"/>
    </source>
</evidence>
<dbReference type="InterPro" id="IPR058533">
    <property type="entry name" value="Cation_efflux_TM"/>
</dbReference>
<comment type="subcellular location">
    <subcellularLocation>
        <location evidence="1">Membrane</location>
        <topology evidence="1">Multi-pass membrane protein</topology>
    </subcellularLocation>
</comment>
<feature type="transmembrane region" description="Helical" evidence="9">
    <location>
        <begin position="26"/>
        <end position="47"/>
    </location>
</feature>
<keyword evidence="13" id="KW-1185">Reference proteome</keyword>
<dbReference type="InterPro" id="IPR036837">
    <property type="entry name" value="Cation_efflux_CTD_sf"/>
</dbReference>
<dbReference type="GO" id="GO:0006829">
    <property type="term" value="P:zinc ion transport"/>
    <property type="evidence" value="ECO:0007669"/>
    <property type="project" value="UniProtKB-KW"/>
</dbReference>
<keyword evidence="6" id="KW-0862">Zinc</keyword>
<accession>A0A369CI65</accession>
<dbReference type="PANTHER" id="PTHR43840">
    <property type="entry name" value="MITOCHONDRIAL METAL TRANSPORTER 1-RELATED"/>
    <property type="match status" value="1"/>
</dbReference>
<dbReference type="InterPro" id="IPR002524">
    <property type="entry name" value="Cation_efflux"/>
</dbReference>
<gene>
    <name evidence="12" type="ORF">DFQ59_101542</name>
</gene>
<keyword evidence="4" id="KW-0410">Iron transport</keyword>
<dbReference type="Proteomes" id="UP000252707">
    <property type="component" value="Unassembled WGS sequence"/>
</dbReference>
<dbReference type="InterPro" id="IPR027470">
    <property type="entry name" value="Cation_efflux_CTD"/>
</dbReference>
<evidence type="ECO:0000313" key="13">
    <source>
        <dbReference type="Proteomes" id="UP000252707"/>
    </source>
</evidence>
<dbReference type="RefSeq" id="WP_245937148.1">
    <property type="nucleotide sequence ID" value="NZ_QPJY01000001.1"/>
</dbReference>
<evidence type="ECO:0000256" key="4">
    <source>
        <dbReference type="ARBA" id="ARBA00022496"/>
    </source>
</evidence>
<feature type="transmembrane region" description="Helical" evidence="9">
    <location>
        <begin position="95"/>
        <end position="113"/>
    </location>
</feature>
<evidence type="ECO:0000256" key="1">
    <source>
        <dbReference type="ARBA" id="ARBA00004141"/>
    </source>
</evidence>
<keyword evidence="3" id="KW-0813">Transport</keyword>
<keyword evidence="5 9" id="KW-0812">Transmembrane</keyword>
<feature type="transmembrane region" description="Helical" evidence="9">
    <location>
        <begin position="125"/>
        <end position="146"/>
    </location>
</feature>
<dbReference type="Pfam" id="PF16916">
    <property type="entry name" value="ZT_dimer"/>
    <property type="match status" value="1"/>
</dbReference>
<reference evidence="12 13" key="1">
    <citation type="submission" date="2018-07" db="EMBL/GenBank/DDBJ databases">
        <title>Genomic Encyclopedia of Type Strains, Phase IV (KMG-IV): sequencing the most valuable type-strain genomes for metagenomic binning, comparative biology and taxonomic classification.</title>
        <authorList>
            <person name="Goeker M."/>
        </authorList>
    </citation>
    <scope>NUCLEOTIDE SEQUENCE [LARGE SCALE GENOMIC DNA]</scope>
    <source>
        <strain evidence="12 13">DSM 26407</strain>
    </source>
</reference>
<dbReference type="EMBL" id="QPJY01000001">
    <property type="protein sequence ID" value="RCX33241.1"/>
    <property type="molecule type" value="Genomic_DNA"/>
</dbReference>
<dbReference type="InterPro" id="IPR027469">
    <property type="entry name" value="Cation_efflux_TMD_sf"/>
</dbReference>
<keyword evidence="8 9" id="KW-0472">Membrane</keyword>
<feature type="domain" description="Cation efflux protein cytoplasmic" evidence="11">
    <location>
        <begin position="226"/>
        <end position="303"/>
    </location>
</feature>
<dbReference type="GO" id="GO:0006826">
    <property type="term" value="P:iron ion transport"/>
    <property type="evidence" value="ECO:0007669"/>
    <property type="project" value="UniProtKB-KW"/>
</dbReference>
<evidence type="ECO:0000256" key="7">
    <source>
        <dbReference type="ARBA" id="ARBA00022989"/>
    </source>
</evidence>
<dbReference type="FunFam" id="1.20.1510.10:FF:000006">
    <property type="entry name" value="Divalent cation efflux transporter"/>
    <property type="match status" value="1"/>
</dbReference>